<proteinExistence type="inferred from homology"/>
<dbReference type="GO" id="GO:0034975">
    <property type="term" value="P:protein folding in endoplasmic reticulum"/>
    <property type="evidence" value="ECO:0007669"/>
    <property type="project" value="InterPro"/>
</dbReference>
<keyword evidence="9" id="KW-0274">FAD</keyword>
<dbReference type="GO" id="GO:0016972">
    <property type="term" value="F:thiol oxidase activity"/>
    <property type="evidence" value="ECO:0007669"/>
    <property type="project" value="InterPro"/>
</dbReference>
<dbReference type="GO" id="GO:0015035">
    <property type="term" value="F:protein-disulfide reductase activity"/>
    <property type="evidence" value="ECO:0007669"/>
    <property type="project" value="InterPro"/>
</dbReference>
<evidence type="ECO:0000313" key="18">
    <source>
        <dbReference type="EMBL" id="KIH50621.1"/>
    </source>
</evidence>
<keyword evidence="6" id="KW-0285">Flavoprotein</keyword>
<evidence type="ECO:0000256" key="6">
    <source>
        <dbReference type="ARBA" id="ARBA00022630"/>
    </source>
</evidence>
<dbReference type="Proteomes" id="UP000054047">
    <property type="component" value="Unassembled WGS sequence"/>
</dbReference>
<evidence type="ECO:0000256" key="14">
    <source>
        <dbReference type="ARBA" id="ARBA00023180"/>
    </source>
</evidence>
<dbReference type="OrthoDB" id="269384at2759"/>
<evidence type="ECO:0000256" key="1">
    <source>
        <dbReference type="ARBA" id="ARBA00001974"/>
    </source>
</evidence>
<evidence type="ECO:0000256" key="15">
    <source>
        <dbReference type="ARBA" id="ARBA00023284"/>
    </source>
</evidence>
<feature type="transmembrane region" description="Helical" evidence="16">
    <location>
        <begin position="76"/>
        <end position="97"/>
    </location>
</feature>
<evidence type="ECO:0000256" key="5">
    <source>
        <dbReference type="ARBA" id="ARBA00022448"/>
    </source>
</evidence>
<keyword evidence="14" id="KW-0325">Glycoprotein</keyword>
<comment type="subcellular location">
    <subcellularLocation>
        <location evidence="2">Endoplasmic reticulum membrane</location>
        <topology evidence="2">Peripheral membrane protein</topology>
        <orientation evidence="2">Lumenal side</orientation>
    </subcellularLocation>
</comment>
<evidence type="ECO:0000256" key="11">
    <source>
        <dbReference type="ARBA" id="ARBA00023002"/>
    </source>
</evidence>
<dbReference type="PANTHER" id="PTHR12613">
    <property type="entry name" value="ERO1-RELATED"/>
    <property type="match status" value="1"/>
</dbReference>
<organism evidence="18 19">
    <name type="scientific">Ancylostoma duodenale</name>
    <dbReference type="NCBI Taxonomy" id="51022"/>
    <lineage>
        <taxon>Eukaryota</taxon>
        <taxon>Metazoa</taxon>
        <taxon>Ecdysozoa</taxon>
        <taxon>Nematoda</taxon>
        <taxon>Chromadorea</taxon>
        <taxon>Rhabditida</taxon>
        <taxon>Rhabditina</taxon>
        <taxon>Rhabditomorpha</taxon>
        <taxon>Strongyloidea</taxon>
        <taxon>Ancylostomatidae</taxon>
        <taxon>Ancylostomatinae</taxon>
        <taxon>Ancylostoma</taxon>
    </lineage>
</organism>
<evidence type="ECO:0000256" key="13">
    <source>
        <dbReference type="ARBA" id="ARBA00023157"/>
    </source>
</evidence>
<gene>
    <name evidence="18" type="ORF">ANCDUO_19298</name>
</gene>
<feature type="transmembrane region" description="Helical" evidence="16">
    <location>
        <begin position="109"/>
        <end position="129"/>
    </location>
</feature>
<keyword evidence="8" id="KW-0256">Endoplasmic reticulum</keyword>
<evidence type="ECO:0000256" key="9">
    <source>
        <dbReference type="ARBA" id="ARBA00022827"/>
    </source>
</evidence>
<sequence>MWLVLWLTGLLAVVVGQFDNAQPCFCKIGEAVDSCRCDEPNIDQFNNVQIYEKLQSLLKRDFFRFYRVSSLRCLHFVRFLSFLFVTVLVSAILHLFFSLGTVKSGFEWLFVRTLAFILYYTLNFFYFSGFTRFPHGTLG</sequence>
<evidence type="ECO:0000256" key="8">
    <source>
        <dbReference type="ARBA" id="ARBA00022824"/>
    </source>
</evidence>
<feature type="signal peptide" evidence="17">
    <location>
        <begin position="1"/>
        <end position="16"/>
    </location>
</feature>
<evidence type="ECO:0000256" key="7">
    <source>
        <dbReference type="ARBA" id="ARBA00022729"/>
    </source>
</evidence>
<keyword evidence="5" id="KW-0813">Transport</keyword>
<keyword evidence="10" id="KW-0249">Electron transport</keyword>
<keyword evidence="16" id="KW-0812">Transmembrane</keyword>
<keyword evidence="13" id="KW-1015">Disulfide bond</keyword>
<accession>A0A0C2G0M1</accession>
<dbReference type="EMBL" id="KN749166">
    <property type="protein sequence ID" value="KIH50621.1"/>
    <property type="molecule type" value="Genomic_DNA"/>
</dbReference>
<name>A0A0C2G0M1_9BILA</name>
<comment type="subunit">
    <text evidence="4">May function both as a monomer and a homodimer.</text>
</comment>
<evidence type="ECO:0000256" key="3">
    <source>
        <dbReference type="ARBA" id="ARBA00008277"/>
    </source>
</evidence>
<comment type="similarity">
    <text evidence="3">Belongs to the EROs family.</text>
</comment>
<evidence type="ECO:0000256" key="16">
    <source>
        <dbReference type="SAM" id="Phobius"/>
    </source>
</evidence>
<dbReference type="InterPro" id="IPR037192">
    <property type="entry name" value="ERO1-like_sf"/>
</dbReference>
<keyword evidence="12 16" id="KW-0472">Membrane</keyword>
<evidence type="ECO:0000256" key="12">
    <source>
        <dbReference type="ARBA" id="ARBA00023136"/>
    </source>
</evidence>
<dbReference type="GO" id="GO:0005789">
    <property type="term" value="C:endoplasmic reticulum membrane"/>
    <property type="evidence" value="ECO:0007669"/>
    <property type="project" value="UniProtKB-SubCell"/>
</dbReference>
<comment type="cofactor">
    <cofactor evidence="1">
        <name>FAD</name>
        <dbReference type="ChEBI" id="CHEBI:57692"/>
    </cofactor>
</comment>
<evidence type="ECO:0000256" key="2">
    <source>
        <dbReference type="ARBA" id="ARBA00004367"/>
    </source>
</evidence>
<dbReference type="GO" id="GO:0071949">
    <property type="term" value="F:FAD binding"/>
    <property type="evidence" value="ECO:0007669"/>
    <property type="project" value="InterPro"/>
</dbReference>
<evidence type="ECO:0000256" key="17">
    <source>
        <dbReference type="SAM" id="SignalP"/>
    </source>
</evidence>
<dbReference type="PANTHER" id="PTHR12613:SF0">
    <property type="entry name" value="ERO1-LIKE PROTEIN"/>
    <property type="match status" value="1"/>
</dbReference>
<dbReference type="AlphaFoldDB" id="A0A0C2G0M1"/>
<keyword evidence="19" id="KW-1185">Reference proteome</keyword>
<dbReference type="InterPro" id="IPR007266">
    <property type="entry name" value="Ero1"/>
</dbReference>
<evidence type="ECO:0000313" key="19">
    <source>
        <dbReference type="Proteomes" id="UP000054047"/>
    </source>
</evidence>
<keyword evidence="16" id="KW-1133">Transmembrane helix</keyword>
<evidence type="ECO:0000256" key="10">
    <source>
        <dbReference type="ARBA" id="ARBA00022982"/>
    </source>
</evidence>
<reference evidence="18 19" key="1">
    <citation type="submission" date="2013-12" db="EMBL/GenBank/DDBJ databases">
        <title>Draft genome of the parsitic nematode Ancylostoma duodenale.</title>
        <authorList>
            <person name="Mitreva M."/>
        </authorList>
    </citation>
    <scope>NUCLEOTIDE SEQUENCE [LARGE SCALE GENOMIC DNA]</scope>
    <source>
        <strain evidence="18 19">Zhejiang</strain>
    </source>
</reference>
<keyword evidence="11" id="KW-0560">Oxidoreductase</keyword>
<protein>
    <submittedName>
        <fullName evidence="18">Uncharacterized protein</fullName>
    </submittedName>
</protein>
<keyword evidence="15" id="KW-0676">Redox-active center</keyword>
<feature type="chain" id="PRO_5002160947" evidence="17">
    <location>
        <begin position="17"/>
        <end position="139"/>
    </location>
</feature>
<keyword evidence="7 17" id="KW-0732">Signal</keyword>
<evidence type="ECO:0000256" key="4">
    <source>
        <dbReference type="ARBA" id="ARBA00011802"/>
    </source>
</evidence>
<dbReference type="SUPFAM" id="SSF110019">
    <property type="entry name" value="ERO1-like"/>
    <property type="match status" value="1"/>
</dbReference>